<dbReference type="Gene3D" id="2.30.30.380">
    <property type="entry name" value="Zn-finger domain of Sec23/24"/>
    <property type="match status" value="1"/>
</dbReference>
<dbReference type="InterPro" id="IPR001876">
    <property type="entry name" value="Znf_RanBP2"/>
</dbReference>
<feature type="compositionally biased region" description="Polar residues" evidence="12">
    <location>
        <begin position="156"/>
        <end position="170"/>
    </location>
</feature>
<organism evidence="14 15">
    <name type="scientific">Cyclotella atomus</name>
    <dbReference type="NCBI Taxonomy" id="382360"/>
    <lineage>
        <taxon>Eukaryota</taxon>
        <taxon>Sar</taxon>
        <taxon>Stramenopiles</taxon>
        <taxon>Ochrophyta</taxon>
        <taxon>Bacillariophyta</taxon>
        <taxon>Coscinodiscophyceae</taxon>
        <taxon>Thalassiosirophycidae</taxon>
        <taxon>Stephanodiscales</taxon>
        <taxon>Stephanodiscaceae</taxon>
        <taxon>Cyclotella</taxon>
    </lineage>
</organism>
<dbReference type="SMART" id="SM00547">
    <property type="entry name" value="ZnF_RBZ"/>
    <property type="match status" value="1"/>
</dbReference>
<keyword evidence="15" id="KW-1185">Reference proteome</keyword>
<evidence type="ECO:0000259" key="13">
    <source>
        <dbReference type="PROSITE" id="PS50199"/>
    </source>
</evidence>
<keyword evidence="10" id="KW-0131">Cell cycle</keyword>
<dbReference type="PANTHER" id="PTHR12172">
    <property type="entry name" value="CELL CYCLE CHECKPOINT PROTEIN RAD17"/>
    <property type="match status" value="1"/>
</dbReference>
<keyword evidence="7" id="KW-0862">Zinc</keyword>
<dbReference type="InterPro" id="IPR004582">
    <property type="entry name" value="Checkpoint_prot_Rad17_Rad24"/>
</dbReference>
<dbReference type="EMBL" id="JALLPJ020000299">
    <property type="protein sequence ID" value="KAL3796229.1"/>
    <property type="molecule type" value="Genomic_DNA"/>
</dbReference>
<dbReference type="Proteomes" id="UP001530400">
    <property type="component" value="Unassembled WGS sequence"/>
</dbReference>
<protein>
    <recommendedName>
        <fullName evidence="13">RanBP2-type domain-containing protein</fullName>
    </recommendedName>
</protein>
<evidence type="ECO:0000256" key="12">
    <source>
        <dbReference type="SAM" id="MobiDB-lite"/>
    </source>
</evidence>
<evidence type="ECO:0000256" key="5">
    <source>
        <dbReference type="ARBA" id="ARBA00022763"/>
    </source>
</evidence>
<accession>A0ABD3Q8M5</accession>
<dbReference type="GO" id="GO:0006974">
    <property type="term" value="P:DNA damage response"/>
    <property type="evidence" value="ECO:0007669"/>
    <property type="project" value="UniProtKB-KW"/>
</dbReference>
<comment type="similarity">
    <text evidence="2">Belongs to the rad17/RAD24 family.</text>
</comment>
<dbReference type="PROSITE" id="PS50199">
    <property type="entry name" value="ZF_RANBP2_2"/>
    <property type="match status" value="1"/>
</dbReference>
<name>A0ABD3Q8M5_9STRA</name>
<keyword evidence="4" id="KW-0547">Nucleotide-binding</keyword>
<dbReference type="InterPro" id="IPR027417">
    <property type="entry name" value="P-loop_NTPase"/>
</dbReference>
<feature type="region of interest" description="Disordered" evidence="12">
    <location>
        <begin position="134"/>
        <end position="213"/>
    </location>
</feature>
<dbReference type="GO" id="GO:0005634">
    <property type="term" value="C:nucleus"/>
    <property type="evidence" value="ECO:0007669"/>
    <property type="project" value="UniProtKB-SubCell"/>
</dbReference>
<dbReference type="Pfam" id="PF03215">
    <property type="entry name" value="Rad17"/>
    <property type="match status" value="1"/>
</dbReference>
<feature type="compositionally biased region" description="Low complexity" evidence="12">
    <location>
        <begin position="187"/>
        <end position="199"/>
    </location>
</feature>
<dbReference type="GO" id="GO:0008270">
    <property type="term" value="F:zinc ion binding"/>
    <property type="evidence" value="ECO:0007669"/>
    <property type="project" value="UniProtKB-KW"/>
</dbReference>
<dbReference type="PANTHER" id="PTHR12172:SF0">
    <property type="entry name" value="CELL CYCLE CHECKPOINT PROTEIN RAD17"/>
    <property type="match status" value="1"/>
</dbReference>
<feature type="compositionally biased region" description="Low complexity" evidence="12">
    <location>
        <begin position="12"/>
        <end position="25"/>
    </location>
</feature>
<evidence type="ECO:0000313" key="15">
    <source>
        <dbReference type="Proteomes" id="UP001530400"/>
    </source>
</evidence>
<feature type="region of interest" description="Disordered" evidence="12">
    <location>
        <begin position="1"/>
        <end position="104"/>
    </location>
</feature>
<keyword evidence="6 11" id="KW-0863">Zinc-finger</keyword>
<dbReference type="PROSITE" id="PS01358">
    <property type="entry name" value="ZF_RANBP2_1"/>
    <property type="match status" value="1"/>
</dbReference>
<evidence type="ECO:0000256" key="3">
    <source>
        <dbReference type="ARBA" id="ARBA00022723"/>
    </source>
</evidence>
<evidence type="ECO:0000256" key="2">
    <source>
        <dbReference type="ARBA" id="ARBA00006168"/>
    </source>
</evidence>
<reference evidence="14 15" key="1">
    <citation type="submission" date="2024-10" db="EMBL/GenBank/DDBJ databases">
        <title>Updated reference genomes for cyclostephanoid diatoms.</title>
        <authorList>
            <person name="Roberts W.R."/>
            <person name="Alverson A.J."/>
        </authorList>
    </citation>
    <scope>NUCLEOTIDE SEQUENCE [LARGE SCALE GENOMIC DNA]</scope>
    <source>
        <strain evidence="14 15">AJA010-31</strain>
    </source>
</reference>
<feature type="domain" description="RanBP2-type" evidence="13">
    <location>
        <begin position="108"/>
        <end position="137"/>
    </location>
</feature>
<dbReference type="Gene3D" id="3.40.50.300">
    <property type="entry name" value="P-loop containing nucleotide triphosphate hydrolases"/>
    <property type="match status" value="1"/>
</dbReference>
<evidence type="ECO:0000256" key="7">
    <source>
        <dbReference type="ARBA" id="ARBA00022833"/>
    </source>
</evidence>
<evidence type="ECO:0000256" key="10">
    <source>
        <dbReference type="ARBA" id="ARBA00023306"/>
    </source>
</evidence>
<keyword evidence="3" id="KW-0479">Metal-binding</keyword>
<comment type="caution">
    <text evidence="14">The sequence shown here is derived from an EMBL/GenBank/DDBJ whole genome shotgun (WGS) entry which is preliminary data.</text>
</comment>
<evidence type="ECO:0000256" key="1">
    <source>
        <dbReference type="ARBA" id="ARBA00004123"/>
    </source>
</evidence>
<comment type="subcellular location">
    <subcellularLocation>
        <location evidence="1">Nucleus</location>
    </subcellularLocation>
</comment>
<dbReference type="CDD" id="cd00009">
    <property type="entry name" value="AAA"/>
    <property type="match status" value="1"/>
</dbReference>
<sequence length="747" mass="83657">MSSQESSAAPPKRNSNGSTKSSKSTAAKKRRRHREPDRLGWLGGPERPTSAPVGLSSQRDEFEFGSQSSSRDITPRPMELSPPNYNNQAVDLTVDSDDNKNPELDEMKYDQWECSQCTLLNTNDQMNCTVCGHRRSSVRKKSSDNKDERRSKDAKSNGNGKRANSQQLTGKQKKNYKQSSIKEKSQLWKWTQSQSSQTTKSKKQSAKLSTKKLTSNSAETSTDLWIDKHFPKTSTDLCIAPKKIEEVRTWLLSHIQARQHRRNTNGSCSSAYEAPPSQLMILVGSPGVGKSTLLHVLAKELKLNVLKWNDIHTDYISASRGEEYVPYQSQLASFEEFLVGVGTGMDSLDDKVGEEGFDGSVILIEEIPNLYNQEAAQSFRNIMEKHIQQSKVPTVFIFSDVSEGKHKPEDLERLIPNRLLYSLSVQILPIQPVTKAKMKKCIECIAKSEGLGRVPTDFIEELHLSSGGDLRHAIFALQFQYAKRGNSLGSNSVTKRDVKLSSFHALGKLLYAKRTPKVDDFSDDFPPSPSSSKSKLPLEKWEDGRGQLEFVPEEVLGKTDMSIGSAISFLSYHSPDYFTDITELSRAFDHISDAGSFLDRYGSAEGPYPMDYASSLGGRAIADANRHPAPNQFRHLSAPKVFEVMKKCRDNDVKMDQLRKRLSVGSQQIALGENIGSAQQFVTDSLSYLKNIIPQDVNYALANLHSYARETSVNLSEPDHITIDQIQQEQEDILKDDDLVDDDNDDW</sequence>
<dbReference type="SUPFAM" id="SSF52540">
    <property type="entry name" value="P-loop containing nucleoside triphosphate hydrolases"/>
    <property type="match status" value="1"/>
</dbReference>
<evidence type="ECO:0000313" key="14">
    <source>
        <dbReference type="EMBL" id="KAL3796229.1"/>
    </source>
</evidence>
<keyword evidence="9" id="KW-0539">Nucleus</keyword>
<proteinExistence type="inferred from homology"/>
<evidence type="ECO:0000256" key="6">
    <source>
        <dbReference type="ARBA" id="ARBA00022771"/>
    </source>
</evidence>
<dbReference type="AlphaFoldDB" id="A0ABD3Q8M5"/>
<evidence type="ECO:0000256" key="9">
    <source>
        <dbReference type="ARBA" id="ARBA00023242"/>
    </source>
</evidence>
<evidence type="ECO:0000256" key="4">
    <source>
        <dbReference type="ARBA" id="ARBA00022741"/>
    </source>
</evidence>
<evidence type="ECO:0000256" key="8">
    <source>
        <dbReference type="ARBA" id="ARBA00022840"/>
    </source>
</evidence>
<feature type="compositionally biased region" description="Basic and acidic residues" evidence="12">
    <location>
        <begin position="141"/>
        <end position="155"/>
    </location>
</feature>
<dbReference type="Gene3D" id="1.10.8.60">
    <property type="match status" value="1"/>
</dbReference>
<gene>
    <name evidence="14" type="ORF">ACHAWO_010509</name>
</gene>
<evidence type="ECO:0000256" key="11">
    <source>
        <dbReference type="PROSITE-ProRule" id="PRU00322"/>
    </source>
</evidence>
<keyword evidence="5" id="KW-0227">DNA damage</keyword>
<keyword evidence="8" id="KW-0067">ATP-binding</keyword>
<dbReference type="GO" id="GO:0005524">
    <property type="term" value="F:ATP binding"/>
    <property type="evidence" value="ECO:0007669"/>
    <property type="project" value="UniProtKB-KW"/>
</dbReference>